<dbReference type="GO" id="GO:0015288">
    <property type="term" value="F:porin activity"/>
    <property type="evidence" value="ECO:0007669"/>
    <property type="project" value="TreeGrafter"/>
</dbReference>
<gene>
    <name evidence="5" type="ORF">CEG18_07170</name>
</gene>
<protein>
    <submittedName>
        <fullName evidence="5">Outer membrane porin, OprD family</fullName>
    </submittedName>
</protein>
<reference evidence="5 6" key="1">
    <citation type="submission" date="2017-06" db="EMBL/GenBank/DDBJ databases">
        <title>Draft genome of Pseudomonas nitroreducens DF05.</title>
        <authorList>
            <person name="Iyer R."/>
        </authorList>
    </citation>
    <scope>NUCLEOTIDE SEQUENCE [LARGE SCALE GENOMIC DNA]</scope>
    <source>
        <strain evidence="5 6">DF05</strain>
    </source>
</reference>
<dbReference type="Pfam" id="PF03573">
    <property type="entry name" value="OprD"/>
    <property type="match status" value="1"/>
</dbReference>
<organism evidence="5 6">
    <name type="scientific">Pseudomonas nitroreducens</name>
    <dbReference type="NCBI Taxonomy" id="46680"/>
    <lineage>
        <taxon>Bacteria</taxon>
        <taxon>Pseudomonadati</taxon>
        <taxon>Pseudomonadota</taxon>
        <taxon>Gammaproteobacteria</taxon>
        <taxon>Pseudomonadales</taxon>
        <taxon>Pseudomonadaceae</taxon>
        <taxon>Pseudomonas</taxon>
    </lineage>
</organism>
<evidence type="ECO:0000256" key="4">
    <source>
        <dbReference type="SAM" id="SignalP"/>
    </source>
</evidence>
<comment type="similarity">
    <text evidence="1">Belongs to the outer membrane porin (Opr) (TC 1.B.25) family.</text>
</comment>
<keyword evidence="2" id="KW-0813">Transport</keyword>
<dbReference type="InterPro" id="IPR023614">
    <property type="entry name" value="Porin_dom_sf"/>
</dbReference>
<evidence type="ECO:0000256" key="1">
    <source>
        <dbReference type="ARBA" id="ARBA00009075"/>
    </source>
</evidence>
<dbReference type="InterPro" id="IPR005318">
    <property type="entry name" value="OM_porin_bac"/>
</dbReference>
<dbReference type="AlphaFoldDB" id="A0A246FCI3"/>
<dbReference type="EMBL" id="NJBA01000002">
    <property type="protein sequence ID" value="OWP52028.1"/>
    <property type="molecule type" value="Genomic_DNA"/>
</dbReference>
<dbReference type="Gene3D" id="2.40.160.10">
    <property type="entry name" value="Porin"/>
    <property type="match status" value="1"/>
</dbReference>
<comment type="caution">
    <text evidence="5">The sequence shown here is derived from an EMBL/GenBank/DDBJ whole genome shotgun (WGS) entry which is preliminary data.</text>
</comment>
<evidence type="ECO:0000256" key="2">
    <source>
        <dbReference type="ARBA" id="ARBA00022448"/>
    </source>
</evidence>
<sequence>MKNSTLGAAIACAALGFLVPAAQAAGFLEDSKASLTLRNFYINSDNRNGTAEPSRQEEWGQGFILNYASGYTQGTVGLGVDAIGLLGIRLDSGGGTHYESASQQAGTAFPSKSNGEAVNDFSSFGPTLKAKISGTELRYGTLMPKLPVVTYNDGRLLPGTFEGGQVTSADIDNLSLVAGKLEHTRGRNSSDWRGMSIQGANSGATARDSNEFYYAGGDYKLSKDLTLQYYYGQLSEFYQQHFLGLQHSLNLGPGVLKTDLRAFDSDSDGKNGSASGRADGYLSSGYYGNRVSKGEVDNRAYSGMFTYSLSGHSLGAGYQVMNGDSDFPYLNRGDGASGSAYLITDVQIGKFLHAGERTWVARYGYDFAQDGLPGLTFAAIYLKGDDIRSASGDQGEWERDLTLSYVIPEGTLKGLGFSWRNAMLRSGLPASGSGTPTQRDQDENRLIVSYTLPLL</sequence>
<evidence type="ECO:0000313" key="6">
    <source>
        <dbReference type="Proteomes" id="UP000198145"/>
    </source>
</evidence>
<dbReference type="PANTHER" id="PTHR34596">
    <property type="entry name" value="CHITOPORIN"/>
    <property type="match status" value="1"/>
</dbReference>
<evidence type="ECO:0000256" key="3">
    <source>
        <dbReference type="ARBA" id="ARBA00022729"/>
    </source>
</evidence>
<dbReference type="RefSeq" id="WP_088416873.1">
    <property type="nucleotide sequence ID" value="NZ_NJBA01000002.1"/>
</dbReference>
<proteinExistence type="inferred from homology"/>
<accession>A0A246FCI3</accession>
<dbReference type="GO" id="GO:0016020">
    <property type="term" value="C:membrane"/>
    <property type="evidence" value="ECO:0007669"/>
    <property type="project" value="InterPro"/>
</dbReference>
<dbReference type="Proteomes" id="UP000198145">
    <property type="component" value="Unassembled WGS sequence"/>
</dbReference>
<feature type="signal peptide" evidence="4">
    <location>
        <begin position="1"/>
        <end position="24"/>
    </location>
</feature>
<name>A0A246FCI3_PSENT</name>
<dbReference type="PANTHER" id="PTHR34596:SF2">
    <property type="entry name" value="CHITOPORIN"/>
    <property type="match status" value="1"/>
</dbReference>
<evidence type="ECO:0000313" key="5">
    <source>
        <dbReference type="EMBL" id="OWP52028.1"/>
    </source>
</evidence>
<feature type="chain" id="PRO_5012896503" evidence="4">
    <location>
        <begin position="25"/>
        <end position="455"/>
    </location>
</feature>
<keyword evidence="3 4" id="KW-0732">Signal</keyword>